<evidence type="ECO:0000256" key="3">
    <source>
        <dbReference type="ARBA" id="ARBA00023136"/>
    </source>
</evidence>
<evidence type="ECO:0000256" key="6">
    <source>
        <dbReference type="SAM" id="MobiDB-lite"/>
    </source>
</evidence>
<evidence type="ECO:0000256" key="5">
    <source>
        <dbReference type="ARBA" id="ARBA00023288"/>
    </source>
</evidence>
<dbReference type="EMBL" id="CP034437">
    <property type="protein sequence ID" value="AZN39793.1"/>
    <property type="molecule type" value="Genomic_DNA"/>
</dbReference>
<dbReference type="Pfam" id="PF13416">
    <property type="entry name" value="SBP_bac_8"/>
    <property type="match status" value="1"/>
</dbReference>
<sequence>MKSSNKRWLAGAMASSLLLTVLAGCGSSNSNENAGSNNSAKSDNTASTDQTNAASSNNTAADNKPAEKKLLKFWTSSPEIAKADAPGVKAIRDKFGVDVEFVPTGGEGFKEKVNLMISSGDIPDWMKEPSFTDYDKYLQQGIIAAIPQELIEQNMPKYVEWLKRFLGDDPFKYVRRDGKIYALPVIWDIGIDGLDLGFREDWMKKVGVTKTPETIDEMEDLLTKFRNDDPDGNGKKDTYGMTASGENIESMFSSVFGAFDSYPNIFREKDGKVVRGEIEPGAKQALEVLNRWYKKGIIDPEFVVNKGNNVEDKVLTDKVGAIEYYWWSFLPGTAFLGGEQWYDKLKAKHPDFNFAITGGVKGPDGKYGISQYNPAYASGVVFGKQLADDQDKMVKYMQVFEASQFEPDIYEKLNFGEKDQQWKLGDKGTVEYLGAFTDEKERQKLGLGSYSMSGSFNDYDFQTSYTSDASLRKLAQDTRAKGTRNIDILAPFNKPVYNETQDKLKQYTTQSFIDFITGRKSLNDFDSFVAEWKSMGGDKVMEEAQQVYDTNLKK</sequence>
<protein>
    <submittedName>
        <fullName evidence="8">Extracellular solute-binding protein</fullName>
    </submittedName>
</protein>
<evidence type="ECO:0000256" key="2">
    <source>
        <dbReference type="ARBA" id="ARBA00022729"/>
    </source>
</evidence>
<evidence type="ECO:0000256" key="7">
    <source>
        <dbReference type="SAM" id="SignalP"/>
    </source>
</evidence>
<name>A0A3Q8X3W0_9BACL</name>
<dbReference type="RefSeq" id="WP_126014724.1">
    <property type="nucleotide sequence ID" value="NZ_CP034437.1"/>
</dbReference>
<dbReference type="KEGG" id="palb:EJC50_09160"/>
<evidence type="ECO:0000256" key="1">
    <source>
        <dbReference type="ARBA" id="ARBA00022475"/>
    </source>
</evidence>
<organism evidence="8 9">
    <name type="scientific">Paenibacillus albus</name>
    <dbReference type="NCBI Taxonomy" id="2495582"/>
    <lineage>
        <taxon>Bacteria</taxon>
        <taxon>Bacillati</taxon>
        <taxon>Bacillota</taxon>
        <taxon>Bacilli</taxon>
        <taxon>Bacillales</taxon>
        <taxon>Paenibacillaceae</taxon>
        <taxon>Paenibacillus</taxon>
    </lineage>
</organism>
<keyword evidence="4" id="KW-0564">Palmitate</keyword>
<keyword evidence="2 7" id="KW-0732">Signal</keyword>
<dbReference type="InterPro" id="IPR006059">
    <property type="entry name" value="SBP"/>
</dbReference>
<keyword evidence="3" id="KW-0472">Membrane</keyword>
<keyword evidence="9" id="KW-1185">Reference proteome</keyword>
<keyword evidence="1" id="KW-1003">Cell membrane</keyword>
<evidence type="ECO:0000313" key="9">
    <source>
        <dbReference type="Proteomes" id="UP000272528"/>
    </source>
</evidence>
<keyword evidence="5" id="KW-0449">Lipoprotein</keyword>
<dbReference type="InterPro" id="IPR050490">
    <property type="entry name" value="Bact_solute-bd_prot1"/>
</dbReference>
<dbReference type="OrthoDB" id="2649544at2"/>
<feature type="compositionally biased region" description="Low complexity" evidence="6">
    <location>
        <begin position="28"/>
        <end position="63"/>
    </location>
</feature>
<dbReference type="PANTHER" id="PTHR43649:SF33">
    <property type="entry name" value="POLYGALACTURONAN_RHAMNOGALACTURONAN-BINDING PROTEIN YTCQ"/>
    <property type="match status" value="1"/>
</dbReference>
<reference evidence="9" key="1">
    <citation type="submission" date="2018-12" db="EMBL/GenBank/DDBJ databases">
        <title>Genome sequence of Peanibacillus sp.</title>
        <authorList>
            <person name="Subramani G."/>
            <person name="Srinivasan S."/>
            <person name="Kim M.K."/>
        </authorList>
    </citation>
    <scope>NUCLEOTIDE SEQUENCE [LARGE SCALE GENOMIC DNA]</scope>
    <source>
        <strain evidence="9">18JY67-1</strain>
    </source>
</reference>
<evidence type="ECO:0000313" key="8">
    <source>
        <dbReference type="EMBL" id="AZN39793.1"/>
    </source>
</evidence>
<feature type="signal peptide" evidence="7">
    <location>
        <begin position="1"/>
        <end position="23"/>
    </location>
</feature>
<feature type="chain" id="PRO_5038376487" evidence="7">
    <location>
        <begin position="24"/>
        <end position="554"/>
    </location>
</feature>
<evidence type="ECO:0000256" key="4">
    <source>
        <dbReference type="ARBA" id="ARBA00023139"/>
    </source>
</evidence>
<dbReference type="Gene3D" id="3.40.190.10">
    <property type="entry name" value="Periplasmic binding protein-like II"/>
    <property type="match status" value="2"/>
</dbReference>
<dbReference type="Proteomes" id="UP000272528">
    <property type="component" value="Chromosome"/>
</dbReference>
<dbReference type="SUPFAM" id="SSF53850">
    <property type="entry name" value="Periplasmic binding protein-like II"/>
    <property type="match status" value="1"/>
</dbReference>
<dbReference type="PANTHER" id="PTHR43649">
    <property type="entry name" value="ARABINOSE-BINDING PROTEIN-RELATED"/>
    <property type="match status" value="1"/>
</dbReference>
<proteinExistence type="predicted"/>
<accession>A0A3Q8X3W0</accession>
<dbReference type="AlphaFoldDB" id="A0A3Q8X3W0"/>
<dbReference type="PROSITE" id="PS51257">
    <property type="entry name" value="PROKAR_LIPOPROTEIN"/>
    <property type="match status" value="1"/>
</dbReference>
<feature type="region of interest" description="Disordered" evidence="6">
    <location>
        <begin position="28"/>
        <end position="64"/>
    </location>
</feature>
<gene>
    <name evidence="8" type="ORF">EJC50_09160</name>
</gene>